<dbReference type="InterPro" id="IPR008949">
    <property type="entry name" value="Isoprenoid_synthase_dom_sf"/>
</dbReference>
<comment type="caution">
    <text evidence="1">The sequence shown here is derived from an EMBL/GenBank/DDBJ whole genome shotgun (WGS) entry which is preliminary data.</text>
</comment>
<sequence>DLYSYNMGQEGANVVTVIVKPKNIDLQGAADFLGGYCRALLDQFESRRNASRRRLFLCCSPSRSFR</sequence>
<dbReference type="AlphaFoldDB" id="A0AA39MT85"/>
<accession>A0AA39MT85</accession>
<dbReference type="Gene3D" id="1.10.600.10">
    <property type="entry name" value="Farnesyl Diphosphate Synthase"/>
    <property type="match status" value="1"/>
</dbReference>
<organism evidence="1 2">
    <name type="scientific">Armillaria tabescens</name>
    <name type="common">Ringless honey mushroom</name>
    <name type="synonym">Agaricus tabescens</name>
    <dbReference type="NCBI Taxonomy" id="1929756"/>
    <lineage>
        <taxon>Eukaryota</taxon>
        <taxon>Fungi</taxon>
        <taxon>Dikarya</taxon>
        <taxon>Basidiomycota</taxon>
        <taxon>Agaricomycotina</taxon>
        <taxon>Agaricomycetes</taxon>
        <taxon>Agaricomycetidae</taxon>
        <taxon>Agaricales</taxon>
        <taxon>Marasmiineae</taxon>
        <taxon>Physalacriaceae</taxon>
        <taxon>Desarmillaria</taxon>
    </lineage>
</organism>
<dbReference type="Proteomes" id="UP001175211">
    <property type="component" value="Unassembled WGS sequence"/>
</dbReference>
<reference evidence="1" key="1">
    <citation type="submission" date="2023-06" db="EMBL/GenBank/DDBJ databases">
        <authorList>
            <consortium name="Lawrence Berkeley National Laboratory"/>
            <person name="Ahrendt S."/>
            <person name="Sahu N."/>
            <person name="Indic B."/>
            <person name="Wong-Bajracharya J."/>
            <person name="Merenyi Z."/>
            <person name="Ke H.-M."/>
            <person name="Monk M."/>
            <person name="Kocsube S."/>
            <person name="Drula E."/>
            <person name="Lipzen A."/>
            <person name="Balint B."/>
            <person name="Henrissat B."/>
            <person name="Andreopoulos B."/>
            <person name="Martin F.M."/>
            <person name="Harder C.B."/>
            <person name="Rigling D."/>
            <person name="Ford K.L."/>
            <person name="Foster G.D."/>
            <person name="Pangilinan J."/>
            <person name="Papanicolaou A."/>
            <person name="Barry K."/>
            <person name="LaButti K."/>
            <person name="Viragh M."/>
            <person name="Koriabine M."/>
            <person name="Yan M."/>
            <person name="Riley R."/>
            <person name="Champramary S."/>
            <person name="Plett K.L."/>
            <person name="Tsai I.J."/>
            <person name="Slot J."/>
            <person name="Sipos G."/>
            <person name="Plett J."/>
            <person name="Nagy L.G."/>
            <person name="Grigoriev I.V."/>
        </authorList>
    </citation>
    <scope>NUCLEOTIDE SEQUENCE</scope>
    <source>
        <strain evidence="1">CCBAS 213</strain>
    </source>
</reference>
<feature type="non-terminal residue" evidence="1">
    <location>
        <position position="1"/>
    </location>
</feature>
<evidence type="ECO:0000313" key="1">
    <source>
        <dbReference type="EMBL" id="KAK0444950.1"/>
    </source>
</evidence>
<dbReference type="RefSeq" id="XP_060325297.1">
    <property type="nucleotide sequence ID" value="XM_060468026.1"/>
</dbReference>
<evidence type="ECO:0000313" key="2">
    <source>
        <dbReference type="Proteomes" id="UP001175211"/>
    </source>
</evidence>
<dbReference type="EMBL" id="JAUEPS010000052">
    <property type="protein sequence ID" value="KAK0444950.1"/>
    <property type="molecule type" value="Genomic_DNA"/>
</dbReference>
<protein>
    <submittedName>
        <fullName evidence="1">Uncharacterized protein</fullName>
    </submittedName>
</protein>
<keyword evidence="2" id="KW-1185">Reference proteome</keyword>
<name>A0AA39MT85_ARMTA</name>
<dbReference type="GeneID" id="85351574"/>
<proteinExistence type="predicted"/>
<gene>
    <name evidence="1" type="ORF">EV420DRAFT_1277340</name>
</gene>